<reference evidence="1" key="1">
    <citation type="submission" date="2020-03" db="EMBL/GenBank/DDBJ databases">
        <authorList>
            <person name="Weist P."/>
        </authorList>
    </citation>
    <scope>NUCLEOTIDE SEQUENCE</scope>
</reference>
<evidence type="ECO:0000313" key="2">
    <source>
        <dbReference type="Proteomes" id="UP001153269"/>
    </source>
</evidence>
<protein>
    <submittedName>
        <fullName evidence="1">Uncharacterized protein</fullName>
    </submittedName>
</protein>
<keyword evidence="2" id="KW-1185">Reference proteome</keyword>
<dbReference type="AlphaFoldDB" id="A0A9N7VGI0"/>
<name>A0A9N7VGI0_PLEPL</name>
<dbReference type="Proteomes" id="UP001153269">
    <property type="component" value="Unassembled WGS sequence"/>
</dbReference>
<gene>
    <name evidence="1" type="ORF">PLEPLA_LOCUS35600</name>
</gene>
<dbReference type="EMBL" id="CADEAL010003959">
    <property type="protein sequence ID" value="CAB1447933.1"/>
    <property type="molecule type" value="Genomic_DNA"/>
</dbReference>
<proteinExistence type="predicted"/>
<accession>A0A9N7VGI0</accession>
<comment type="caution">
    <text evidence="1">The sequence shown here is derived from an EMBL/GenBank/DDBJ whole genome shotgun (WGS) entry which is preliminary data.</text>
</comment>
<evidence type="ECO:0000313" key="1">
    <source>
        <dbReference type="EMBL" id="CAB1447933.1"/>
    </source>
</evidence>
<sequence>MTAEKGTVFVEPLKTVQSIGIHCAFPPKTGRATFCRAKAPESLAPLCNLFVSSTISRDLQGVPRVQGIVWLQKLIRLICFLSQTMSRVRSPYERLRARGAQYRTDEVHSQQSLSVVVLSPPGCSSWCLMTDRGFSDLCFDPPPVRCYLVFDIGTELML</sequence>
<organism evidence="1 2">
    <name type="scientific">Pleuronectes platessa</name>
    <name type="common">European plaice</name>
    <dbReference type="NCBI Taxonomy" id="8262"/>
    <lineage>
        <taxon>Eukaryota</taxon>
        <taxon>Metazoa</taxon>
        <taxon>Chordata</taxon>
        <taxon>Craniata</taxon>
        <taxon>Vertebrata</taxon>
        <taxon>Euteleostomi</taxon>
        <taxon>Actinopterygii</taxon>
        <taxon>Neopterygii</taxon>
        <taxon>Teleostei</taxon>
        <taxon>Neoteleostei</taxon>
        <taxon>Acanthomorphata</taxon>
        <taxon>Carangaria</taxon>
        <taxon>Pleuronectiformes</taxon>
        <taxon>Pleuronectoidei</taxon>
        <taxon>Pleuronectidae</taxon>
        <taxon>Pleuronectes</taxon>
    </lineage>
</organism>